<accession>A0AA90H9I3</accession>
<evidence type="ECO:0008006" key="6">
    <source>
        <dbReference type="Google" id="ProtNLM"/>
    </source>
</evidence>
<comment type="caution">
    <text evidence="4">The sequence shown here is derived from an EMBL/GenBank/DDBJ whole genome shotgun (WGS) entry which is preliminary data.</text>
</comment>
<evidence type="ECO:0000256" key="2">
    <source>
        <dbReference type="SAM" id="Phobius"/>
    </source>
</evidence>
<keyword evidence="2" id="KW-0472">Membrane</keyword>
<evidence type="ECO:0000313" key="4">
    <source>
        <dbReference type="EMBL" id="MDI5973645.1"/>
    </source>
</evidence>
<reference evidence="4 5" key="1">
    <citation type="submission" date="2023-05" db="EMBL/GenBank/DDBJ databases">
        <title>Streptantibioticus silvisoli sp. nov., acidotolerant actinomycetes 1 from pine litter.</title>
        <authorList>
            <person name="Swiecimska M."/>
            <person name="Golinska P."/>
            <person name="Sangal V."/>
            <person name="Wachnowicz B."/>
            <person name="Goodfellow M."/>
        </authorList>
    </citation>
    <scope>NUCLEOTIDE SEQUENCE</scope>
    <source>
        <strain evidence="4">SL13</strain>
        <strain evidence="3 5">SL54</strain>
    </source>
</reference>
<evidence type="ECO:0000256" key="1">
    <source>
        <dbReference type="SAM" id="MobiDB-lite"/>
    </source>
</evidence>
<keyword evidence="5" id="KW-1185">Reference proteome</keyword>
<dbReference type="EMBL" id="JAAGKO020000122">
    <property type="protein sequence ID" value="MDI5967734.1"/>
    <property type="molecule type" value="Genomic_DNA"/>
</dbReference>
<sequence length="210" mass="22932">MSTAAIIGIVIACVIVAAIIGFAARTRGSGGTGRLRTRFGPEYDRVLARHDGDEAATREELTGRLERHAALTTRDLDDGQRERYEAWWAGVQERFVDDPARAISEADELVASLLRDRGYPDGDFDALTDAVSVDHPHHVQHYRDSHVLAARTGTGPHAVDTEESREALLRTRELFDELVGTGHRDGDPAAGAGSGNRRTRQAGAPRHRHA</sequence>
<evidence type="ECO:0000313" key="5">
    <source>
        <dbReference type="Proteomes" id="UP001156398"/>
    </source>
</evidence>
<protein>
    <recommendedName>
        <fullName evidence="6">Secreted protein</fullName>
    </recommendedName>
</protein>
<feature type="transmembrane region" description="Helical" evidence="2">
    <location>
        <begin position="6"/>
        <end position="24"/>
    </location>
</feature>
<gene>
    <name evidence="3" type="ORF">POF43_034300</name>
    <name evidence="4" type="ORF">POF50_030630</name>
</gene>
<organism evidence="4">
    <name type="scientific">Streptantibioticus silvisoli</name>
    <dbReference type="NCBI Taxonomy" id="2705255"/>
    <lineage>
        <taxon>Bacteria</taxon>
        <taxon>Bacillati</taxon>
        <taxon>Actinomycetota</taxon>
        <taxon>Actinomycetes</taxon>
        <taxon>Kitasatosporales</taxon>
        <taxon>Streptomycetaceae</taxon>
        <taxon>Streptantibioticus</taxon>
    </lineage>
</organism>
<dbReference type="AlphaFoldDB" id="A0AA90H9I3"/>
<proteinExistence type="predicted"/>
<keyword evidence="2" id="KW-0812">Transmembrane</keyword>
<feature type="region of interest" description="Disordered" evidence="1">
    <location>
        <begin position="179"/>
        <end position="210"/>
    </location>
</feature>
<dbReference type="EMBL" id="JABXJJ020000049">
    <property type="protein sequence ID" value="MDI5973645.1"/>
    <property type="molecule type" value="Genomic_DNA"/>
</dbReference>
<dbReference type="Proteomes" id="UP001156398">
    <property type="component" value="Unassembled WGS sequence"/>
</dbReference>
<dbReference type="RefSeq" id="WP_271318251.1">
    <property type="nucleotide sequence ID" value="NZ_JAAGKO020000122.1"/>
</dbReference>
<evidence type="ECO:0000313" key="3">
    <source>
        <dbReference type="EMBL" id="MDI5967734.1"/>
    </source>
</evidence>
<keyword evidence="2" id="KW-1133">Transmembrane helix</keyword>
<feature type="compositionally biased region" description="Basic residues" evidence="1">
    <location>
        <begin position="197"/>
        <end position="210"/>
    </location>
</feature>
<name>A0AA90H9I3_9ACTN</name>